<keyword evidence="4" id="KW-1185">Reference proteome</keyword>
<evidence type="ECO:0000256" key="1">
    <source>
        <dbReference type="SAM" id="SignalP"/>
    </source>
</evidence>
<protein>
    <submittedName>
        <fullName evidence="2">Uncharacterized protein</fullName>
    </submittedName>
</protein>
<evidence type="ECO:0000313" key="2">
    <source>
        <dbReference type="EMBL" id="MFC4028277.1"/>
    </source>
</evidence>
<comment type="caution">
    <text evidence="2">The sequence shown here is derived from an EMBL/GenBank/DDBJ whole genome shotgun (WGS) entry which is preliminary data.</text>
</comment>
<proteinExistence type="predicted"/>
<evidence type="ECO:0000313" key="4">
    <source>
        <dbReference type="Proteomes" id="UP001595793"/>
    </source>
</evidence>
<keyword evidence="1" id="KW-0732">Signal</keyword>
<feature type="signal peptide" evidence="1">
    <location>
        <begin position="1"/>
        <end position="20"/>
    </location>
</feature>
<dbReference type="RefSeq" id="WP_290230952.1">
    <property type="nucleotide sequence ID" value="NZ_JAUFPZ010000002.1"/>
</dbReference>
<reference evidence="2" key="1">
    <citation type="journal article" date="2014" name="Int. J. Syst. Evol. Microbiol.">
        <title>Complete genome of a new Firmicutes species belonging to the dominant human colonic microbiota ('Ruminococcus bicirculans') reveals two chromosomes and a selective capacity to utilize plant glucans.</title>
        <authorList>
            <consortium name="NISC Comparative Sequencing Program"/>
            <person name="Wegmann U."/>
            <person name="Louis P."/>
            <person name="Goesmann A."/>
            <person name="Henrissat B."/>
            <person name="Duncan S.H."/>
            <person name="Flint H.J."/>
        </authorList>
    </citation>
    <scope>NUCLEOTIDE SEQUENCE</scope>
    <source>
        <strain evidence="2">CECT 9128</strain>
    </source>
</reference>
<reference evidence="2" key="3">
    <citation type="submission" date="2024-09" db="EMBL/GenBank/DDBJ databases">
        <authorList>
            <person name="Sun Q."/>
            <person name="Mori K."/>
        </authorList>
    </citation>
    <scope>NUCLEOTIDE SEQUENCE</scope>
    <source>
        <strain evidence="2">CECT 9128</strain>
    </source>
</reference>
<sequence length="121" mass="14102">MNFKLLLFTLLLTFSLQTIAQEKVSNTSSGITSFEVETDNIEELRNFKWSTVLEMIRENPDNDTFDFSMAFINPENKKEGEIKYDNFKFKISGKSSNVEELVERSKKIVQNFITAYDKQHS</sequence>
<organism evidence="2 4">
    <name type="scientific">Zunongwangia endophytica</name>
    <dbReference type="NCBI Taxonomy" id="1808945"/>
    <lineage>
        <taxon>Bacteria</taxon>
        <taxon>Pseudomonadati</taxon>
        <taxon>Bacteroidota</taxon>
        <taxon>Flavobacteriia</taxon>
        <taxon>Flavobacteriales</taxon>
        <taxon>Flavobacteriaceae</taxon>
        <taxon>Zunongwangia</taxon>
    </lineage>
</organism>
<gene>
    <name evidence="2" type="ORF">ACFOS1_12720</name>
    <name evidence="3" type="ORF">ACFOS1_14245</name>
</gene>
<dbReference type="EMBL" id="JBHSAS010000006">
    <property type="protein sequence ID" value="MFC4028277.1"/>
    <property type="molecule type" value="Genomic_DNA"/>
</dbReference>
<dbReference type="EMBL" id="JBHSAS010000011">
    <property type="protein sequence ID" value="MFC4028574.1"/>
    <property type="molecule type" value="Genomic_DNA"/>
</dbReference>
<reference evidence="4" key="2">
    <citation type="journal article" date="2019" name="Int. J. Syst. Evol. Microbiol.">
        <title>The Global Catalogue of Microorganisms (GCM) 10K type strain sequencing project: providing services to taxonomists for standard genome sequencing and annotation.</title>
        <authorList>
            <consortium name="The Broad Institute Genomics Platform"/>
            <consortium name="The Broad Institute Genome Sequencing Center for Infectious Disease"/>
            <person name="Wu L."/>
            <person name="Ma J."/>
        </authorList>
    </citation>
    <scope>NUCLEOTIDE SEQUENCE [LARGE SCALE GENOMIC DNA]</scope>
    <source>
        <strain evidence="4">CECT 9128</strain>
    </source>
</reference>
<feature type="chain" id="PRO_5045033237" evidence="1">
    <location>
        <begin position="21"/>
        <end position="121"/>
    </location>
</feature>
<dbReference type="Proteomes" id="UP001595793">
    <property type="component" value="Unassembled WGS sequence"/>
</dbReference>
<accession>A0ABV8HBP3</accession>
<name>A0ABV8HBP3_9FLAO</name>
<evidence type="ECO:0000313" key="3">
    <source>
        <dbReference type="EMBL" id="MFC4028574.1"/>
    </source>
</evidence>